<reference evidence="11" key="2">
    <citation type="submission" date="2020-09" db="EMBL/GenBank/DDBJ databases">
        <authorList>
            <person name="Sun Q."/>
            <person name="Zhou Y."/>
        </authorList>
    </citation>
    <scope>NUCLEOTIDE SEQUENCE</scope>
    <source>
        <strain evidence="11">CGMCC 1.12785</strain>
    </source>
</reference>
<evidence type="ECO:0000313" key="12">
    <source>
        <dbReference type="Proteomes" id="UP000616114"/>
    </source>
</evidence>
<evidence type="ECO:0000256" key="8">
    <source>
        <dbReference type="ARBA" id="ARBA00022842"/>
    </source>
</evidence>
<comment type="cofactor">
    <cofactor evidence="1">
        <name>Mg(2+)</name>
        <dbReference type="ChEBI" id="CHEBI:18420"/>
    </cofactor>
</comment>
<dbReference type="GO" id="GO:0046872">
    <property type="term" value="F:metal ion binding"/>
    <property type="evidence" value="ECO:0007669"/>
    <property type="project" value="UniProtKB-KW"/>
</dbReference>
<keyword evidence="3" id="KW-0808">Transferase</keyword>
<evidence type="ECO:0000256" key="1">
    <source>
        <dbReference type="ARBA" id="ARBA00001946"/>
    </source>
</evidence>
<evidence type="ECO:0000259" key="10">
    <source>
        <dbReference type="Pfam" id="PF01909"/>
    </source>
</evidence>
<dbReference type="PANTHER" id="PTHR33571">
    <property type="entry name" value="SSL8005 PROTEIN"/>
    <property type="match status" value="1"/>
</dbReference>
<accession>A0A8J2U0P6</accession>
<dbReference type="EMBL" id="BMFY01000017">
    <property type="protein sequence ID" value="GGA25636.1"/>
    <property type="molecule type" value="Genomic_DNA"/>
</dbReference>
<comment type="caution">
    <text evidence="11">The sequence shown here is derived from an EMBL/GenBank/DDBJ whole genome shotgun (WGS) entry which is preliminary data.</text>
</comment>
<keyword evidence="7" id="KW-0067">ATP-binding</keyword>
<name>A0A8J2U0P6_9MICO</name>
<dbReference type="AlphaFoldDB" id="A0A8J2U0P6"/>
<feature type="domain" description="Polymerase nucleotidyl transferase" evidence="10">
    <location>
        <begin position="8"/>
        <end position="93"/>
    </location>
</feature>
<keyword evidence="4" id="KW-0548">Nucleotidyltransferase</keyword>
<evidence type="ECO:0000256" key="2">
    <source>
        <dbReference type="ARBA" id="ARBA00022649"/>
    </source>
</evidence>
<dbReference type="Gene3D" id="3.30.460.10">
    <property type="entry name" value="Beta Polymerase, domain 2"/>
    <property type="match status" value="1"/>
</dbReference>
<dbReference type="InterPro" id="IPR052038">
    <property type="entry name" value="Type-VII_TA_antitoxin"/>
</dbReference>
<comment type="similarity">
    <text evidence="9">Belongs to the MntA antitoxin family.</text>
</comment>
<evidence type="ECO:0000256" key="6">
    <source>
        <dbReference type="ARBA" id="ARBA00022741"/>
    </source>
</evidence>
<keyword evidence="2" id="KW-1277">Toxin-antitoxin system</keyword>
<dbReference type="Proteomes" id="UP000616114">
    <property type="component" value="Unassembled WGS sequence"/>
</dbReference>
<evidence type="ECO:0000256" key="3">
    <source>
        <dbReference type="ARBA" id="ARBA00022679"/>
    </source>
</evidence>
<protein>
    <submittedName>
        <fullName evidence="11">Nucleotidyltransferase</fullName>
    </submittedName>
</protein>
<evidence type="ECO:0000256" key="7">
    <source>
        <dbReference type="ARBA" id="ARBA00022840"/>
    </source>
</evidence>
<keyword evidence="5" id="KW-0479">Metal-binding</keyword>
<dbReference type="SUPFAM" id="SSF81301">
    <property type="entry name" value="Nucleotidyltransferase"/>
    <property type="match status" value="1"/>
</dbReference>
<gene>
    <name evidence="11" type="ORF">GCM10011333_30760</name>
</gene>
<evidence type="ECO:0000313" key="11">
    <source>
        <dbReference type="EMBL" id="GGA25636.1"/>
    </source>
</evidence>
<dbReference type="GO" id="GO:0005524">
    <property type="term" value="F:ATP binding"/>
    <property type="evidence" value="ECO:0007669"/>
    <property type="project" value="UniProtKB-KW"/>
</dbReference>
<evidence type="ECO:0000256" key="9">
    <source>
        <dbReference type="ARBA" id="ARBA00038276"/>
    </source>
</evidence>
<organism evidence="11 12">
    <name type="scientific">Sediminivirga luteola</name>
    <dbReference type="NCBI Taxonomy" id="1774748"/>
    <lineage>
        <taxon>Bacteria</taxon>
        <taxon>Bacillati</taxon>
        <taxon>Actinomycetota</taxon>
        <taxon>Actinomycetes</taxon>
        <taxon>Micrococcales</taxon>
        <taxon>Brevibacteriaceae</taxon>
        <taxon>Sediminivirga</taxon>
    </lineage>
</organism>
<dbReference type="GO" id="GO:0016779">
    <property type="term" value="F:nucleotidyltransferase activity"/>
    <property type="evidence" value="ECO:0007669"/>
    <property type="project" value="UniProtKB-KW"/>
</dbReference>
<sequence>MFLDIDAIRRACQRYGVERLRVFGSVLTDHFDPETSDVDFLVAFQPNRENLFQDYFDLKVDLERIVGREIDLVMERSVKNPFFKASALESAQDVYAS</sequence>
<keyword evidence="8" id="KW-0460">Magnesium</keyword>
<reference evidence="11" key="1">
    <citation type="journal article" date="2014" name="Int. J. Syst. Evol. Microbiol.">
        <title>Complete genome sequence of Corynebacterium casei LMG S-19264T (=DSM 44701T), isolated from a smear-ripened cheese.</title>
        <authorList>
            <consortium name="US DOE Joint Genome Institute (JGI-PGF)"/>
            <person name="Walter F."/>
            <person name="Albersmeier A."/>
            <person name="Kalinowski J."/>
            <person name="Ruckert C."/>
        </authorList>
    </citation>
    <scope>NUCLEOTIDE SEQUENCE</scope>
    <source>
        <strain evidence="11">CGMCC 1.12785</strain>
    </source>
</reference>
<evidence type="ECO:0000256" key="5">
    <source>
        <dbReference type="ARBA" id="ARBA00022723"/>
    </source>
</evidence>
<dbReference type="Pfam" id="PF01909">
    <property type="entry name" value="NTP_transf_2"/>
    <property type="match status" value="1"/>
</dbReference>
<dbReference type="PANTHER" id="PTHR33571:SF12">
    <property type="entry name" value="BSL3053 PROTEIN"/>
    <property type="match status" value="1"/>
</dbReference>
<dbReference type="InterPro" id="IPR002934">
    <property type="entry name" value="Polymerase_NTP_transf_dom"/>
</dbReference>
<keyword evidence="12" id="KW-1185">Reference proteome</keyword>
<evidence type="ECO:0000256" key="4">
    <source>
        <dbReference type="ARBA" id="ARBA00022695"/>
    </source>
</evidence>
<dbReference type="RefSeq" id="WP_229745225.1">
    <property type="nucleotide sequence ID" value="NZ_BMFY01000017.1"/>
</dbReference>
<keyword evidence="6" id="KW-0547">Nucleotide-binding</keyword>
<proteinExistence type="inferred from homology"/>
<dbReference type="InterPro" id="IPR043519">
    <property type="entry name" value="NT_sf"/>
</dbReference>